<dbReference type="EMBL" id="CAKOGP040001836">
    <property type="protein sequence ID" value="CAJ1953607.1"/>
    <property type="molecule type" value="Genomic_DNA"/>
</dbReference>
<gene>
    <name evidence="3" type="ORF">CYCCA115_LOCUS14207</name>
</gene>
<feature type="region of interest" description="Disordered" evidence="1">
    <location>
        <begin position="228"/>
        <end position="261"/>
    </location>
</feature>
<dbReference type="Proteomes" id="UP001295423">
    <property type="component" value="Unassembled WGS sequence"/>
</dbReference>
<reference evidence="3" key="1">
    <citation type="submission" date="2023-08" db="EMBL/GenBank/DDBJ databases">
        <authorList>
            <person name="Audoor S."/>
            <person name="Bilcke G."/>
        </authorList>
    </citation>
    <scope>NUCLEOTIDE SEQUENCE</scope>
</reference>
<accession>A0AAD2FUF9</accession>
<keyword evidence="2" id="KW-1133">Transmembrane helix</keyword>
<keyword evidence="4" id="KW-1185">Reference proteome</keyword>
<feature type="region of interest" description="Disordered" evidence="1">
    <location>
        <begin position="308"/>
        <end position="334"/>
    </location>
</feature>
<evidence type="ECO:0000313" key="4">
    <source>
        <dbReference type="Proteomes" id="UP001295423"/>
    </source>
</evidence>
<feature type="transmembrane region" description="Helical" evidence="2">
    <location>
        <begin position="282"/>
        <end position="304"/>
    </location>
</feature>
<evidence type="ECO:0000256" key="1">
    <source>
        <dbReference type="SAM" id="MobiDB-lite"/>
    </source>
</evidence>
<name>A0AAD2FUF9_9STRA</name>
<keyword evidence="2" id="KW-0812">Transmembrane</keyword>
<keyword evidence="2" id="KW-0472">Membrane</keyword>
<protein>
    <submittedName>
        <fullName evidence="3">Uncharacterized protein</fullName>
    </submittedName>
</protein>
<feature type="compositionally biased region" description="Polar residues" evidence="1">
    <location>
        <begin position="228"/>
        <end position="239"/>
    </location>
</feature>
<proteinExistence type="predicted"/>
<evidence type="ECO:0000256" key="2">
    <source>
        <dbReference type="SAM" id="Phobius"/>
    </source>
</evidence>
<evidence type="ECO:0000313" key="3">
    <source>
        <dbReference type="EMBL" id="CAJ1953607.1"/>
    </source>
</evidence>
<comment type="caution">
    <text evidence="3">The sequence shown here is derived from an EMBL/GenBank/DDBJ whole genome shotgun (WGS) entry which is preliminary data.</text>
</comment>
<dbReference type="AlphaFoldDB" id="A0AAD2FUF9"/>
<organism evidence="3 4">
    <name type="scientific">Cylindrotheca closterium</name>
    <dbReference type="NCBI Taxonomy" id="2856"/>
    <lineage>
        <taxon>Eukaryota</taxon>
        <taxon>Sar</taxon>
        <taxon>Stramenopiles</taxon>
        <taxon>Ochrophyta</taxon>
        <taxon>Bacillariophyta</taxon>
        <taxon>Bacillariophyceae</taxon>
        <taxon>Bacillariophycidae</taxon>
        <taxon>Bacillariales</taxon>
        <taxon>Bacillariaceae</taxon>
        <taxon>Cylindrotheca</taxon>
    </lineage>
</organism>
<sequence length="334" mass="35703">MTDLTQYVQAGACVRSGGAPGLFGMAVGCAFEFSDCEGAIFRSSRELLLAGSETVGYICLDRAIDTRVGRCINDSSYVCTSDAGSCAEEDGFEPVSDDCSMLVDRSPQRKQKRTHFGGCTDPAFPFPTKCYWSVADCDTEGSDGMQWISAGSNSKCTCEETLTGACESNGEYYCAVSEFGCDSYSTFVPAARLPAGVTCFLCKKYDDSIIETKSAQVVEPIVPSTPQLLSQNQSAPQDDSPSEPPQREPTSSPENYIPATFPTSDPVDVAAKLQPHFEKDTVALYVAIPTMLLFTLLLCCAITCTGSKSQQQLGGKSPSEEDEGMVESPKGELA</sequence>